<dbReference type="RefSeq" id="XP_033691621.1">
    <property type="nucleotide sequence ID" value="XM_033827620.1"/>
</dbReference>
<feature type="compositionally biased region" description="Low complexity" evidence="1">
    <location>
        <begin position="277"/>
        <end position="313"/>
    </location>
</feature>
<feature type="compositionally biased region" description="Basic residues" evidence="1">
    <location>
        <begin position="28"/>
        <end position="39"/>
    </location>
</feature>
<protein>
    <submittedName>
        <fullName evidence="2">Uncharacterized protein</fullName>
    </submittedName>
</protein>
<sequence>MGLPVWRAPSPEPPSALKADPTAPARSPIRRRSLARARPARSPTSPRLHDYNDVHISLSRFGSADSATRLSSSRPRPPPPPVPETHNYSRQGSSRYTPGLAAEEDSATRSYFRLSTDAPRGLSFEDRRPLPALTPNFAPAAASRSARRDSAHGVRERSVRRSRSPFSRLTAHDFPHLRSGRGSDYFQGRELVRSRGPIEPTDDGEDDSSDNNAVGFPPLRRMGRRTIADGPLPSSSLRESWSPATTLDGLGDRARSVSPVDDHWETMLSSVAPDPLAPTAESSFTSAAASASFSNSHPSSRAGSSNSNSVSSSRTHLTVPSRRNSPGNDLFLRACDTSEDSASDTEEEDMDIRPDSSLLRRSTVGGASSYEPPLRNPLRYSRGVRERSRESSAYVRSFYGEVAPRDLQPQPERRISDQLDGPVEERNAADEDMPLDQELRDARALLERLSRRDDISDEFWASVGLRRPLADRVERIQQRERL</sequence>
<dbReference type="Proteomes" id="UP000800094">
    <property type="component" value="Unassembled WGS sequence"/>
</dbReference>
<feature type="compositionally biased region" description="Polar residues" evidence="1">
    <location>
        <begin position="86"/>
        <end position="96"/>
    </location>
</feature>
<feature type="compositionally biased region" description="Basic and acidic residues" evidence="1">
    <location>
        <begin position="411"/>
        <end position="429"/>
    </location>
</feature>
<feature type="compositionally biased region" description="Basic and acidic residues" evidence="1">
    <location>
        <begin position="250"/>
        <end position="265"/>
    </location>
</feature>
<reference evidence="2" key="1">
    <citation type="journal article" date="2020" name="Stud. Mycol.">
        <title>101 Dothideomycetes genomes: a test case for predicting lifestyles and emergence of pathogens.</title>
        <authorList>
            <person name="Haridas S."/>
            <person name="Albert R."/>
            <person name="Binder M."/>
            <person name="Bloem J."/>
            <person name="Labutti K."/>
            <person name="Salamov A."/>
            <person name="Andreopoulos B."/>
            <person name="Baker S."/>
            <person name="Barry K."/>
            <person name="Bills G."/>
            <person name="Bluhm B."/>
            <person name="Cannon C."/>
            <person name="Castanera R."/>
            <person name="Culley D."/>
            <person name="Daum C."/>
            <person name="Ezra D."/>
            <person name="Gonzalez J."/>
            <person name="Henrissat B."/>
            <person name="Kuo A."/>
            <person name="Liang C."/>
            <person name="Lipzen A."/>
            <person name="Lutzoni F."/>
            <person name="Magnuson J."/>
            <person name="Mondo S."/>
            <person name="Nolan M."/>
            <person name="Ohm R."/>
            <person name="Pangilinan J."/>
            <person name="Park H.-J."/>
            <person name="Ramirez L."/>
            <person name="Alfaro M."/>
            <person name="Sun H."/>
            <person name="Tritt A."/>
            <person name="Yoshinaga Y."/>
            <person name="Zwiers L.-H."/>
            <person name="Turgeon B."/>
            <person name="Goodwin S."/>
            <person name="Spatafora J."/>
            <person name="Crous P."/>
            <person name="Grigoriev I."/>
        </authorList>
    </citation>
    <scope>NUCLEOTIDE SEQUENCE</scope>
    <source>
        <strain evidence="2">CBS 122368</strain>
    </source>
</reference>
<gene>
    <name evidence="2" type="ORF">BU26DRAFT_513418</name>
</gene>
<dbReference type="EMBL" id="ML987189">
    <property type="protein sequence ID" value="KAF2256617.1"/>
    <property type="molecule type" value="Genomic_DNA"/>
</dbReference>
<feature type="compositionally biased region" description="Polar residues" evidence="1">
    <location>
        <begin position="233"/>
        <end position="245"/>
    </location>
</feature>
<feature type="compositionally biased region" description="Basic and acidic residues" evidence="1">
    <location>
        <begin position="146"/>
        <end position="159"/>
    </location>
</feature>
<name>A0A6A6J2P5_9PLEO</name>
<proteinExistence type="predicted"/>
<dbReference type="OrthoDB" id="3946700at2759"/>
<feature type="region of interest" description="Disordered" evidence="1">
    <location>
        <begin position="403"/>
        <end position="430"/>
    </location>
</feature>
<feature type="compositionally biased region" description="Polar residues" evidence="1">
    <location>
        <begin position="314"/>
        <end position="327"/>
    </location>
</feature>
<feature type="region of interest" description="Disordered" evidence="1">
    <location>
        <begin position="1"/>
        <end position="386"/>
    </location>
</feature>
<feature type="compositionally biased region" description="Acidic residues" evidence="1">
    <location>
        <begin position="337"/>
        <end position="350"/>
    </location>
</feature>
<accession>A0A6A6J2P5</accession>
<evidence type="ECO:0000313" key="3">
    <source>
        <dbReference type="Proteomes" id="UP000800094"/>
    </source>
</evidence>
<dbReference type="AlphaFoldDB" id="A0A6A6J2P5"/>
<evidence type="ECO:0000256" key="1">
    <source>
        <dbReference type="SAM" id="MobiDB-lite"/>
    </source>
</evidence>
<keyword evidence="3" id="KW-1185">Reference proteome</keyword>
<organism evidence="2 3">
    <name type="scientific">Trematosphaeria pertusa</name>
    <dbReference type="NCBI Taxonomy" id="390896"/>
    <lineage>
        <taxon>Eukaryota</taxon>
        <taxon>Fungi</taxon>
        <taxon>Dikarya</taxon>
        <taxon>Ascomycota</taxon>
        <taxon>Pezizomycotina</taxon>
        <taxon>Dothideomycetes</taxon>
        <taxon>Pleosporomycetidae</taxon>
        <taxon>Pleosporales</taxon>
        <taxon>Massarineae</taxon>
        <taxon>Trematosphaeriaceae</taxon>
        <taxon>Trematosphaeria</taxon>
    </lineage>
</organism>
<dbReference type="GeneID" id="54580950"/>
<evidence type="ECO:0000313" key="2">
    <source>
        <dbReference type="EMBL" id="KAF2256617.1"/>
    </source>
</evidence>
<feature type="compositionally biased region" description="Acidic residues" evidence="1">
    <location>
        <begin position="200"/>
        <end position="209"/>
    </location>
</feature>